<dbReference type="AlphaFoldDB" id="A0AAJ5WQL8"/>
<dbReference type="InterPro" id="IPR011051">
    <property type="entry name" value="RmlC_Cupin_sf"/>
</dbReference>
<dbReference type="EMBL" id="CP119311">
    <property type="protein sequence ID" value="WEK36371.1"/>
    <property type="molecule type" value="Genomic_DNA"/>
</dbReference>
<dbReference type="PROSITE" id="PS51257">
    <property type="entry name" value="PROKAR_LIPOPROTEIN"/>
    <property type="match status" value="1"/>
</dbReference>
<dbReference type="Gene3D" id="2.60.120.10">
    <property type="entry name" value="Jelly Rolls"/>
    <property type="match status" value="1"/>
</dbReference>
<gene>
    <name evidence="1" type="ORF">P0Y53_02560</name>
</gene>
<organism evidence="1 2">
    <name type="scientific">Candidatus Pseudobacter hemicellulosilyticus</name>
    <dbReference type="NCBI Taxonomy" id="3121375"/>
    <lineage>
        <taxon>Bacteria</taxon>
        <taxon>Pseudomonadati</taxon>
        <taxon>Bacteroidota</taxon>
        <taxon>Chitinophagia</taxon>
        <taxon>Chitinophagales</taxon>
        <taxon>Chitinophagaceae</taxon>
        <taxon>Pseudobacter</taxon>
    </lineage>
</organism>
<evidence type="ECO:0000313" key="2">
    <source>
        <dbReference type="Proteomes" id="UP001220610"/>
    </source>
</evidence>
<dbReference type="SUPFAM" id="SSF51182">
    <property type="entry name" value="RmlC-like cupins"/>
    <property type="match status" value="1"/>
</dbReference>
<evidence type="ECO:0000313" key="1">
    <source>
        <dbReference type="EMBL" id="WEK36371.1"/>
    </source>
</evidence>
<sequence length="166" mass="18949">MKLFLILVVATFLVACNNVENKETAKSEESGNDTLNKISAISKNWNWPDSLDAVAAAPASHLIVHEDSAVRILQVICPPGDEERIHTHRYRSTIWFTQSAHFIFYNYAVDANNHLVKKDSFEVNGFPEEVLNKGQMVDPEHPHSIKNIGTDTFMAYRIEYKKEFKE</sequence>
<accession>A0AAJ5WQL8</accession>
<proteinExistence type="predicted"/>
<reference evidence="1" key="1">
    <citation type="submission" date="2023-03" db="EMBL/GenBank/DDBJ databases">
        <title>Andean soil-derived lignocellulolytic bacterial consortium as a source of novel taxa and putative plastic-active enzymes.</title>
        <authorList>
            <person name="Diaz-Garcia L."/>
            <person name="Chuvochina M."/>
            <person name="Feuerriegel G."/>
            <person name="Bunk B."/>
            <person name="Sproer C."/>
            <person name="Streit W.R."/>
            <person name="Rodriguez L.M."/>
            <person name="Overmann J."/>
            <person name="Jimenez D.J."/>
        </authorList>
    </citation>
    <scope>NUCLEOTIDE SEQUENCE</scope>
    <source>
        <strain evidence="1">MAG 7</strain>
    </source>
</reference>
<dbReference type="Proteomes" id="UP001220610">
    <property type="component" value="Chromosome"/>
</dbReference>
<protein>
    <submittedName>
        <fullName evidence="1">Uncharacterized protein</fullName>
    </submittedName>
</protein>
<name>A0AAJ5WQL8_9BACT</name>
<dbReference type="InterPro" id="IPR014710">
    <property type="entry name" value="RmlC-like_jellyroll"/>
</dbReference>